<evidence type="ECO:0000259" key="1">
    <source>
        <dbReference type="Pfam" id="PF09347"/>
    </source>
</evidence>
<dbReference type="AlphaFoldDB" id="A0A4Y3NCY4"/>
<sequence length="298" mass="31305">MIAMTQTLETQAPENGTATTAGAKLHARAQHGRTAETMIHVPPATAPARLTRNLPAEAQDSLIWAETLAFGRYTHLELARGTRLRITDFDGDACVHAVIIRSGAQHERLNVADTVKVPWQAYMTTGHPLLSDAGRLMATVVADSSGKHDALTGTTNLAGNTAKYGSGSAHSPSPAGRELLTLGGMKHGVSQRQLPPSVSFFKGVTVERDGSIQFAGSAGAGAAVELLLHMDAVLLLANTAHPLDPRPEFTGSAVDIVAWRAPQDLAALVDGTSTVDLGPEGRLALNNTELDYNARTSA</sequence>
<organism evidence="2 3">
    <name type="scientific">Paenarthrobacter aurescens</name>
    <name type="common">Arthrobacter aurescens</name>
    <dbReference type="NCBI Taxonomy" id="43663"/>
    <lineage>
        <taxon>Bacteria</taxon>
        <taxon>Bacillati</taxon>
        <taxon>Actinomycetota</taxon>
        <taxon>Actinomycetes</taxon>
        <taxon>Micrococcales</taxon>
        <taxon>Micrococcaceae</taxon>
        <taxon>Paenarthrobacter</taxon>
    </lineage>
</organism>
<evidence type="ECO:0000313" key="3">
    <source>
        <dbReference type="Proteomes" id="UP000317715"/>
    </source>
</evidence>
<dbReference type="PANTHER" id="PTHR31527:SF0">
    <property type="entry name" value="RE64534P"/>
    <property type="match status" value="1"/>
</dbReference>
<dbReference type="Pfam" id="PF09347">
    <property type="entry name" value="DUF1989"/>
    <property type="match status" value="1"/>
</dbReference>
<dbReference type="NCBIfam" id="TIGR03425">
    <property type="entry name" value="urea_degr_2"/>
    <property type="match status" value="1"/>
</dbReference>
<dbReference type="Proteomes" id="UP000317715">
    <property type="component" value="Unassembled WGS sequence"/>
</dbReference>
<keyword evidence="3" id="KW-1185">Reference proteome</keyword>
<dbReference type="InterPro" id="IPR017792">
    <property type="entry name" value="UAAP1"/>
</dbReference>
<dbReference type="EMBL" id="BJMD01000010">
    <property type="protein sequence ID" value="GEB19093.1"/>
    <property type="molecule type" value="Genomic_DNA"/>
</dbReference>
<gene>
    <name evidence="2" type="ORF">AAU01_18480</name>
</gene>
<dbReference type="OrthoDB" id="9772660at2"/>
<comment type="caution">
    <text evidence="2">The sequence shown here is derived from an EMBL/GenBank/DDBJ whole genome shotgun (WGS) entry which is preliminary data.</text>
</comment>
<dbReference type="RefSeq" id="WP_141283353.1">
    <property type="nucleotide sequence ID" value="NZ_BAAAWK010000001.1"/>
</dbReference>
<name>A0A4Y3NCY4_PAEAU</name>
<dbReference type="GeneID" id="97299209"/>
<reference evidence="2 3" key="1">
    <citation type="submission" date="2019-06" db="EMBL/GenBank/DDBJ databases">
        <title>Whole genome shotgun sequence of Paenarthrobacter aurescens NBRC 12136.</title>
        <authorList>
            <person name="Hosoyama A."/>
            <person name="Uohara A."/>
            <person name="Ohji S."/>
            <person name="Ichikawa N."/>
        </authorList>
    </citation>
    <scope>NUCLEOTIDE SEQUENCE [LARGE SCALE GENOMIC DNA]</scope>
    <source>
        <strain evidence="2 3">NBRC 12136</strain>
    </source>
</reference>
<dbReference type="PANTHER" id="PTHR31527">
    <property type="entry name" value="RE64534P"/>
    <property type="match status" value="1"/>
</dbReference>
<feature type="domain" description="DUF1989" evidence="1">
    <location>
        <begin position="67"/>
        <end position="232"/>
    </location>
</feature>
<protein>
    <submittedName>
        <fullName evidence="2">Urea carboxylase</fullName>
    </submittedName>
</protein>
<accession>A0A4Y3NCY4</accession>
<dbReference type="InterPro" id="IPR018959">
    <property type="entry name" value="DUF1989"/>
</dbReference>
<evidence type="ECO:0000313" key="2">
    <source>
        <dbReference type="EMBL" id="GEB19093.1"/>
    </source>
</evidence>
<proteinExistence type="predicted"/>